<dbReference type="EMBL" id="LR824028">
    <property type="protein sequence ID" value="CAH0598352.1"/>
    <property type="molecule type" value="Genomic_DNA"/>
</dbReference>
<dbReference type="OrthoDB" id="7482593at2759"/>
<evidence type="ECO:0000313" key="3">
    <source>
        <dbReference type="Proteomes" id="UP001154114"/>
    </source>
</evidence>
<evidence type="ECO:0000313" key="2">
    <source>
        <dbReference type="EMBL" id="CAH0598352.1"/>
    </source>
</evidence>
<proteinExistence type="predicted"/>
<feature type="compositionally biased region" description="Polar residues" evidence="1">
    <location>
        <begin position="113"/>
        <end position="142"/>
    </location>
</feature>
<sequence>MNVSGEEISVPTKEDEEYSVDNLLRCSYRFLQQTAKALNLPSNVKKVYLVDLIHTKKYRSPQEVDLLIKKVRLERNQNAMVRKKAKRRKKHVQSMEVSSTSDSTSPPITSTPKRQIQVTHYSPEQQSPLKYPQNVGSRIPTSSSDRVLRSFNRVKKPSYLLNNTLFGLIKSGTETRTETRVNVVKEKYRKIDRVCVARSIANLKGDQEVLTHRSVQTSPRPKLRIQRRISGIYPLNNDISTVTIRRADGTLTKLNAIIQKPALTNRQEIINEIRNSPLLSVEPRPVTPETNYSSQRSIEQPHQDYFTPEFNVNSYNHTEEYSEYYHKKIRAEQVRSRRESVRCVDNECTLPRINEVFSNFSSMYYNDLAQPIYVQVNEPEIAPIPFYISDPCLQHSGPMILEKFYNLKNIMLTSQPPIRRTTTKTYTVFSTPLIVTSLHVAYSAVQPSPLEHNQYDTASMEGSQTSQHYTDPDQEIPRVQDFFRSYRCQEDNMHDSSAADFRSSSEETLNYQELGAISLPETQMVEDALELISQDGDYMERIGMDEKMQCILCDWAGPRFILEFHIRKEHASEILICSRPEVSITYSLGRLASSRRWLSRLLDHAGVLYVLLAKYEDPDCFMAALATLSELDTLKSGSMTIYNKVTGEPYTWKGEIPELPFSMTYDLDLDCFKLELSRMDLLPNSANLRLLNRELVIDSPSKVVVGQPELDNINISVIVNIF</sequence>
<accession>A0A9P0BWW9</accession>
<feature type="compositionally biased region" description="Basic residues" evidence="1">
    <location>
        <begin position="81"/>
        <end position="92"/>
    </location>
</feature>
<feature type="region of interest" description="Disordered" evidence="1">
    <location>
        <begin position="80"/>
        <end position="142"/>
    </location>
</feature>
<feature type="compositionally biased region" description="Low complexity" evidence="1">
    <location>
        <begin position="98"/>
        <end position="112"/>
    </location>
</feature>
<organism evidence="2 3">
    <name type="scientific">Chrysodeixis includens</name>
    <name type="common">Soybean looper</name>
    <name type="synonym">Pseudoplusia includens</name>
    <dbReference type="NCBI Taxonomy" id="689277"/>
    <lineage>
        <taxon>Eukaryota</taxon>
        <taxon>Metazoa</taxon>
        <taxon>Ecdysozoa</taxon>
        <taxon>Arthropoda</taxon>
        <taxon>Hexapoda</taxon>
        <taxon>Insecta</taxon>
        <taxon>Pterygota</taxon>
        <taxon>Neoptera</taxon>
        <taxon>Endopterygota</taxon>
        <taxon>Lepidoptera</taxon>
        <taxon>Glossata</taxon>
        <taxon>Ditrysia</taxon>
        <taxon>Noctuoidea</taxon>
        <taxon>Noctuidae</taxon>
        <taxon>Plusiinae</taxon>
        <taxon>Chrysodeixis</taxon>
    </lineage>
</organism>
<gene>
    <name evidence="2" type="ORF">CINC_LOCUS8179</name>
</gene>
<evidence type="ECO:0000256" key="1">
    <source>
        <dbReference type="SAM" id="MobiDB-lite"/>
    </source>
</evidence>
<protein>
    <submittedName>
        <fullName evidence="2">Uncharacterized protein</fullName>
    </submittedName>
</protein>
<keyword evidence="3" id="KW-1185">Reference proteome</keyword>
<name>A0A9P0BWW9_CHRIL</name>
<dbReference type="Proteomes" id="UP001154114">
    <property type="component" value="Chromosome 25"/>
</dbReference>
<reference evidence="2" key="1">
    <citation type="submission" date="2021-12" db="EMBL/GenBank/DDBJ databases">
        <authorList>
            <person name="King R."/>
        </authorList>
    </citation>
    <scope>NUCLEOTIDE SEQUENCE</scope>
</reference>
<dbReference type="AlphaFoldDB" id="A0A9P0BWW9"/>